<evidence type="ECO:0000256" key="1">
    <source>
        <dbReference type="ARBA" id="ARBA00004123"/>
    </source>
</evidence>
<evidence type="ECO:0000259" key="6">
    <source>
        <dbReference type="PROSITE" id="PS50174"/>
    </source>
</evidence>
<dbReference type="InterPro" id="IPR000467">
    <property type="entry name" value="G_patch_dom"/>
</dbReference>
<feature type="region of interest" description="Disordered" evidence="5">
    <location>
        <begin position="149"/>
        <end position="175"/>
    </location>
</feature>
<dbReference type="PROSITE" id="PS50174">
    <property type="entry name" value="G_PATCH"/>
    <property type="match status" value="1"/>
</dbReference>
<dbReference type="SMART" id="SM00443">
    <property type="entry name" value="G_patch"/>
    <property type="match status" value="1"/>
</dbReference>
<feature type="region of interest" description="Disordered" evidence="5">
    <location>
        <begin position="25"/>
        <end position="55"/>
    </location>
</feature>
<evidence type="ECO:0000256" key="4">
    <source>
        <dbReference type="ARBA" id="ARBA00023242"/>
    </source>
</evidence>
<feature type="compositionally biased region" description="Basic and acidic residues" evidence="5">
    <location>
        <begin position="25"/>
        <end position="44"/>
    </location>
</feature>
<comment type="subcellular location">
    <subcellularLocation>
        <location evidence="1">Nucleus</location>
    </subcellularLocation>
</comment>
<dbReference type="GO" id="GO:0006397">
    <property type="term" value="P:mRNA processing"/>
    <property type="evidence" value="ECO:0007669"/>
    <property type="project" value="UniProtKB-KW"/>
</dbReference>
<keyword evidence="7" id="KW-1185">Reference proteome</keyword>
<evidence type="ECO:0000313" key="8">
    <source>
        <dbReference type="RefSeq" id="XP_018025674.1"/>
    </source>
</evidence>
<name>A0A8B7PHN8_HYAAZ</name>
<dbReference type="Proteomes" id="UP000694843">
    <property type="component" value="Unplaced"/>
</dbReference>
<proteinExistence type="predicted"/>
<dbReference type="PANTHER" id="PTHR23340:SF0">
    <property type="entry name" value="SURP AND G-PATCH DOMAIN-CONTAINING PROTEIN 1 ISOFORM X1"/>
    <property type="match status" value="1"/>
</dbReference>
<accession>A0A8B7PHN8</accession>
<keyword evidence="2" id="KW-0507">mRNA processing</keyword>
<evidence type="ECO:0000256" key="5">
    <source>
        <dbReference type="SAM" id="MobiDB-lite"/>
    </source>
</evidence>
<feature type="region of interest" description="Disordered" evidence="5">
    <location>
        <begin position="67"/>
        <end position="131"/>
    </location>
</feature>
<feature type="compositionally biased region" description="Low complexity" evidence="5">
    <location>
        <begin position="67"/>
        <end position="90"/>
    </location>
</feature>
<feature type="compositionally biased region" description="Low complexity" evidence="5">
    <location>
        <begin position="156"/>
        <end position="165"/>
    </location>
</feature>
<dbReference type="Pfam" id="PF01585">
    <property type="entry name" value="G-patch"/>
    <property type="match status" value="1"/>
</dbReference>
<dbReference type="RefSeq" id="XP_018025674.1">
    <property type="nucleotide sequence ID" value="XM_018170185.2"/>
</dbReference>
<organism evidence="7 8">
    <name type="scientific">Hyalella azteca</name>
    <name type="common">Amphipod</name>
    <dbReference type="NCBI Taxonomy" id="294128"/>
    <lineage>
        <taxon>Eukaryota</taxon>
        <taxon>Metazoa</taxon>
        <taxon>Ecdysozoa</taxon>
        <taxon>Arthropoda</taxon>
        <taxon>Crustacea</taxon>
        <taxon>Multicrustacea</taxon>
        <taxon>Malacostraca</taxon>
        <taxon>Eumalacostraca</taxon>
        <taxon>Peracarida</taxon>
        <taxon>Amphipoda</taxon>
        <taxon>Senticaudata</taxon>
        <taxon>Talitrida</taxon>
        <taxon>Talitroidea</taxon>
        <taxon>Hyalellidae</taxon>
        <taxon>Hyalella</taxon>
    </lineage>
</organism>
<feature type="compositionally biased region" description="Low complexity" evidence="5">
    <location>
        <begin position="45"/>
        <end position="55"/>
    </location>
</feature>
<dbReference type="GO" id="GO:0005654">
    <property type="term" value="C:nucleoplasm"/>
    <property type="evidence" value="ECO:0007669"/>
    <property type="project" value="TreeGrafter"/>
</dbReference>
<keyword evidence="4" id="KW-0539">Nucleus</keyword>
<evidence type="ECO:0000313" key="7">
    <source>
        <dbReference type="Proteomes" id="UP000694843"/>
    </source>
</evidence>
<feature type="domain" description="G-patch" evidence="6">
    <location>
        <begin position="371"/>
        <end position="417"/>
    </location>
</feature>
<dbReference type="AlphaFoldDB" id="A0A8B7PHN8"/>
<dbReference type="OrthoDB" id="4822at2759"/>
<dbReference type="InterPro" id="IPR040169">
    <property type="entry name" value="SUGP1/2"/>
</dbReference>
<dbReference type="PANTHER" id="PTHR23340">
    <property type="entry name" value="ARGININE/SERINE RICH SPLICING FACTOR SF4/14"/>
    <property type="match status" value="1"/>
</dbReference>
<feature type="region of interest" description="Disordered" evidence="5">
    <location>
        <begin position="294"/>
        <end position="317"/>
    </location>
</feature>
<feature type="compositionally biased region" description="Basic and acidic residues" evidence="5">
    <location>
        <begin position="96"/>
        <end position="113"/>
    </location>
</feature>
<dbReference type="GO" id="GO:0003723">
    <property type="term" value="F:RNA binding"/>
    <property type="evidence" value="ECO:0007669"/>
    <property type="project" value="TreeGrafter"/>
</dbReference>
<keyword evidence="3" id="KW-0508">mRNA splicing</keyword>
<gene>
    <name evidence="8" type="primary">LOC108681181</name>
</gene>
<dbReference type="KEGG" id="hazt:108681181"/>
<dbReference type="GO" id="GO:0008380">
    <property type="term" value="P:RNA splicing"/>
    <property type="evidence" value="ECO:0007669"/>
    <property type="project" value="UniProtKB-KW"/>
</dbReference>
<protein>
    <submittedName>
        <fullName evidence="8">SURP and G-patch domain-containing protein 1 isoform X1</fullName>
    </submittedName>
</protein>
<reference evidence="8" key="1">
    <citation type="submission" date="2025-08" db="UniProtKB">
        <authorList>
            <consortium name="RefSeq"/>
        </authorList>
    </citation>
    <scope>IDENTIFICATION</scope>
    <source>
        <tissue evidence="8">Whole organism</tissue>
    </source>
</reference>
<sequence>MNRQNAFSEQEAMILKKKRELELKRKASAENDDKTKVFKSEDSSSRPLNRSLSSFSRHKALLRSGLIGKSKIASSGSSASSKSSSSSSISDCFEAPEPKEPVVKVPLKTEAEHPSSAATAEDPPPNTESGDAQNAAWFKEALERARQKAQAANICPAASSVPSSKRSSRWEAPSAPSTAAVGAAFHPSLPPTAPVVPGLGGVRSLSVPSNIMNMVHEGEHLDAIKGVMLTRLTRSSPAIVAYAQQVFGSTEHLTEDQWKQCQDQIKMNVVFQLLQAKQAAADKREQQGKVKFEYDSDEDTEGGTWEHKRRKEEMEKTRQRAEELSEMGAGKHHIGDFLPPEELQKFMEKFCAIREGRDPDFSDYRSNKLTDDNIGYKMLKSMGWTEGQGLGPAGKGITEPVNQNGRSANHGLGIAAPDGLSEEDNEYDAYRKRMMLSYRFRPNPLNNPRRPYY</sequence>
<dbReference type="GeneID" id="108681181"/>
<evidence type="ECO:0000256" key="2">
    <source>
        <dbReference type="ARBA" id="ARBA00022664"/>
    </source>
</evidence>
<evidence type="ECO:0000256" key="3">
    <source>
        <dbReference type="ARBA" id="ARBA00023187"/>
    </source>
</evidence>